<dbReference type="GO" id="GO:0022857">
    <property type="term" value="F:transmembrane transporter activity"/>
    <property type="evidence" value="ECO:0007669"/>
    <property type="project" value="InterPro"/>
</dbReference>
<keyword evidence="6 7" id="KW-0472">Membrane</keyword>
<dbReference type="PANTHER" id="PTHR23513:SF19">
    <property type="entry name" value="MAJOR FACILITATOR SUPERFAMILY (MFS) PROFILE DOMAIN-CONTAINING PROTEIN"/>
    <property type="match status" value="1"/>
</dbReference>
<dbReference type="InterPro" id="IPR036259">
    <property type="entry name" value="MFS_trans_sf"/>
</dbReference>
<keyword evidence="2" id="KW-0813">Transport</keyword>
<sequence length="400" mass="45302">MKLNPSFIYLLLAVLTTNLAFSFYTMALTYFVYGATNSVFYSSLVTFISVGAKVLSGLWIGSITEKIKRKSLLIYSISIQLISMVLLYFLTNIEVFIVVIYLIVYILSFANGTFMPMKTKILKETLEEQDMSKGLSILNSIDQILLFSGWVLGAWIISLIGNNNLLLISVILLLIAFMSVLKIKTDNVTEERANKGTIGKISDLLKLLNSKPLIKNLIIIECLEVLIGSVWIGSITLKFVQNHLHQNIEWWGYINASYYLGTILGAFIVMKFSKIFQNKPVRIIIYFIALYGILLIIYSINALSIFAIVLVIFIGPILQIKEIVQESYLINMISHKDLVKLTGLKNALVQMSFLLSILIVGAITEVIKIQYVYTISGVFSCLIALYFYCFAKKYFKEQKY</sequence>
<feature type="transmembrane region" description="Helical" evidence="7">
    <location>
        <begin position="164"/>
        <end position="183"/>
    </location>
</feature>
<evidence type="ECO:0000313" key="9">
    <source>
        <dbReference type="EMBL" id="KYH14085.1"/>
    </source>
</evidence>
<keyword evidence="3" id="KW-1003">Cell membrane</keyword>
<organism evidence="10 11">
    <name type="scientific">Staphylococcus kloosii</name>
    <dbReference type="NCBI Taxonomy" id="29384"/>
    <lineage>
        <taxon>Bacteria</taxon>
        <taxon>Bacillati</taxon>
        <taxon>Bacillota</taxon>
        <taxon>Bacilli</taxon>
        <taxon>Bacillales</taxon>
        <taxon>Staphylococcaceae</taxon>
        <taxon>Staphylococcus</taxon>
    </lineage>
</organism>
<dbReference type="InterPro" id="IPR011701">
    <property type="entry name" value="MFS"/>
</dbReference>
<dbReference type="PROSITE" id="PS50850">
    <property type="entry name" value="MFS"/>
    <property type="match status" value="1"/>
</dbReference>
<dbReference type="GO" id="GO:0005886">
    <property type="term" value="C:plasma membrane"/>
    <property type="evidence" value="ECO:0007669"/>
    <property type="project" value="UniProtKB-SubCell"/>
</dbReference>
<evidence type="ECO:0000256" key="5">
    <source>
        <dbReference type="ARBA" id="ARBA00022989"/>
    </source>
</evidence>
<dbReference type="CDD" id="cd06173">
    <property type="entry name" value="MFS_MefA_like"/>
    <property type="match status" value="1"/>
</dbReference>
<comment type="subcellular location">
    <subcellularLocation>
        <location evidence="1">Cell membrane</location>
        <topology evidence="1">Multi-pass membrane protein</topology>
    </subcellularLocation>
</comment>
<evidence type="ECO:0000313" key="11">
    <source>
        <dbReference type="Proteomes" id="UP000075418"/>
    </source>
</evidence>
<feature type="transmembrane region" description="Helical" evidence="7">
    <location>
        <begin position="370"/>
        <end position="391"/>
    </location>
</feature>
<comment type="caution">
    <text evidence="10">The sequence shown here is derived from an EMBL/GenBank/DDBJ whole genome shotgun (WGS) entry which is preliminary data.</text>
</comment>
<dbReference type="SUPFAM" id="SSF103473">
    <property type="entry name" value="MFS general substrate transporter"/>
    <property type="match status" value="1"/>
</dbReference>
<gene>
    <name evidence="9" type="ORF">A0131_04635</name>
    <name evidence="10" type="ORF">A0131_11535</name>
</gene>
<feature type="transmembrane region" description="Helical" evidence="7">
    <location>
        <begin position="7"/>
        <end position="33"/>
    </location>
</feature>
<evidence type="ECO:0000313" key="10">
    <source>
        <dbReference type="EMBL" id="KYH15692.1"/>
    </source>
</evidence>
<evidence type="ECO:0000256" key="6">
    <source>
        <dbReference type="ARBA" id="ARBA00023136"/>
    </source>
</evidence>
<evidence type="ECO:0000256" key="7">
    <source>
        <dbReference type="SAM" id="Phobius"/>
    </source>
</evidence>
<feature type="transmembrane region" description="Helical" evidence="7">
    <location>
        <begin position="344"/>
        <end position="364"/>
    </location>
</feature>
<dbReference type="Pfam" id="PF07690">
    <property type="entry name" value="MFS_1"/>
    <property type="match status" value="1"/>
</dbReference>
<dbReference type="EMBL" id="LUGM01000001">
    <property type="protein sequence ID" value="KYH15692.1"/>
    <property type="molecule type" value="Genomic_DNA"/>
</dbReference>
<feature type="domain" description="Major facilitator superfamily (MFS) profile" evidence="8">
    <location>
        <begin position="1"/>
        <end position="188"/>
    </location>
</feature>
<dbReference type="Proteomes" id="UP000075418">
    <property type="component" value="Unassembled WGS sequence"/>
</dbReference>
<feature type="transmembrane region" description="Helical" evidence="7">
    <location>
        <begin position="96"/>
        <end position="114"/>
    </location>
</feature>
<accession>A0A151A7L9</accession>
<evidence type="ECO:0000256" key="3">
    <source>
        <dbReference type="ARBA" id="ARBA00022475"/>
    </source>
</evidence>
<dbReference type="PANTHER" id="PTHR23513">
    <property type="entry name" value="INTEGRAL MEMBRANE EFFLUX PROTEIN-RELATED"/>
    <property type="match status" value="1"/>
</dbReference>
<reference evidence="10 11" key="1">
    <citation type="submission" date="2016-02" db="EMBL/GenBank/DDBJ databases">
        <title>Draft genome sequence of hydrocarbon degrading Staphylococcus saprophyticus Strain CNV2, isolated from crude-oil contaminated soil from Noonmati Oil Refinery, Guwahati, Assam, India.</title>
        <authorList>
            <person name="Mukherjee A."/>
            <person name="Chettri B."/>
            <person name="Langpoklakpam J."/>
            <person name="Singh A.K."/>
            <person name="Chattopadhyay D.J."/>
        </authorList>
    </citation>
    <scope>NUCLEOTIDE SEQUENCE [LARGE SCALE GENOMIC DNA]</scope>
    <source>
        <strain evidence="10 11">CNV2</strain>
    </source>
</reference>
<keyword evidence="4 7" id="KW-0812">Transmembrane</keyword>
<protein>
    <recommendedName>
        <fullName evidence="8">Major facilitator superfamily (MFS) profile domain-containing protein</fullName>
    </recommendedName>
</protein>
<evidence type="ECO:0000259" key="8">
    <source>
        <dbReference type="PROSITE" id="PS50850"/>
    </source>
</evidence>
<name>A0A151A7L9_9STAP</name>
<evidence type="ECO:0000256" key="1">
    <source>
        <dbReference type="ARBA" id="ARBA00004651"/>
    </source>
</evidence>
<evidence type="ECO:0000256" key="2">
    <source>
        <dbReference type="ARBA" id="ARBA00022448"/>
    </source>
</evidence>
<dbReference type="Gene3D" id="1.20.1250.20">
    <property type="entry name" value="MFS general substrate transporter like domains"/>
    <property type="match status" value="1"/>
</dbReference>
<proteinExistence type="predicted"/>
<dbReference type="InterPro" id="IPR020846">
    <property type="entry name" value="MFS_dom"/>
</dbReference>
<feature type="transmembrane region" description="Helical" evidence="7">
    <location>
        <begin position="281"/>
        <end position="299"/>
    </location>
</feature>
<feature type="transmembrane region" description="Helical" evidence="7">
    <location>
        <begin position="39"/>
        <end position="60"/>
    </location>
</feature>
<feature type="transmembrane region" description="Helical" evidence="7">
    <location>
        <begin position="305"/>
        <end position="324"/>
    </location>
</feature>
<dbReference type="RefSeq" id="WP_061853442.1">
    <property type="nucleotide sequence ID" value="NZ_LUGM01000001.1"/>
</dbReference>
<feature type="transmembrane region" description="Helical" evidence="7">
    <location>
        <begin position="250"/>
        <end position="269"/>
    </location>
</feature>
<dbReference type="AlphaFoldDB" id="A0A151A7L9"/>
<dbReference type="EMBL" id="LUGM01000002">
    <property type="protein sequence ID" value="KYH14085.1"/>
    <property type="molecule type" value="Genomic_DNA"/>
</dbReference>
<keyword evidence="5 7" id="KW-1133">Transmembrane helix</keyword>
<evidence type="ECO:0000256" key="4">
    <source>
        <dbReference type="ARBA" id="ARBA00022692"/>
    </source>
</evidence>
<feature type="transmembrane region" description="Helical" evidence="7">
    <location>
        <begin position="217"/>
        <end position="238"/>
    </location>
</feature>